<dbReference type="OrthoDB" id="10059746at2759"/>
<reference evidence="1" key="1">
    <citation type="submission" date="2021-02" db="EMBL/GenBank/DDBJ databases">
        <authorList>
            <person name="Nowell W R."/>
        </authorList>
    </citation>
    <scope>NUCLEOTIDE SEQUENCE</scope>
</reference>
<evidence type="ECO:0000313" key="1">
    <source>
        <dbReference type="EMBL" id="CAF4624581.1"/>
    </source>
</evidence>
<name>A0A8S2ZFD1_9BILA</name>
<evidence type="ECO:0008006" key="3">
    <source>
        <dbReference type="Google" id="ProtNLM"/>
    </source>
</evidence>
<dbReference type="AlphaFoldDB" id="A0A8S2ZFD1"/>
<comment type="caution">
    <text evidence="1">The sequence shown here is derived from an EMBL/GenBank/DDBJ whole genome shotgun (WGS) entry which is preliminary data.</text>
</comment>
<accession>A0A8S2ZFD1</accession>
<proteinExistence type="predicted"/>
<gene>
    <name evidence="1" type="ORF">SRO942_LOCUS49652</name>
</gene>
<dbReference type="EMBL" id="CAJOBC010134661">
    <property type="protein sequence ID" value="CAF4624581.1"/>
    <property type="molecule type" value="Genomic_DNA"/>
</dbReference>
<sequence length="108" mass="12353">HVTIGHHNINNTLKEIKQKYANVTERQLKLFVSGCRECKIKRAKPKNSSKLVVQPVISHDFNARGQVDLIDMQSCPDGPFKFILNYQDHFTKFCVLRPMKTKTAAEVA</sequence>
<organism evidence="1 2">
    <name type="scientific">Didymodactylos carnosus</name>
    <dbReference type="NCBI Taxonomy" id="1234261"/>
    <lineage>
        <taxon>Eukaryota</taxon>
        <taxon>Metazoa</taxon>
        <taxon>Spiralia</taxon>
        <taxon>Gnathifera</taxon>
        <taxon>Rotifera</taxon>
        <taxon>Eurotatoria</taxon>
        <taxon>Bdelloidea</taxon>
        <taxon>Philodinida</taxon>
        <taxon>Philodinidae</taxon>
        <taxon>Didymodactylos</taxon>
    </lineage>
</organism>
<feature type="non-terminal residue" evidence="1">
    <location>
        <position position="1"/>
    </location>
</feature>
<protein>
    <recommendedName>
        <fullName evidence="3">Integrase zinc-binding domain-containing protein</fullName>
    </recommendedName>
</protein>
<dbReference type="Proteomes" id="UP000681722">
    <property type="component" value="Unassembled WGS sequence"/>
</dbReference>
<evidence type="ECO:0000313" key="2">
    <source>
        <dbReference type="Proteomes" id="UP000681722"/>
    </source>
</evidence>